<dbReference type="EMBL" id="FQXO01000127">
    <property type="protein sequence ID" value="SHH89149.1"/>
    <property type="molecule type" value="Genomic_DNA"/>
</dbReference>
<accession>A0A1M5WNR4</accession>
<reference evidence="2" key="1">
    <citation type="submission" date="2016-11" db="EMBL/GenBank/DDBJ databases">
        <authorList>
            <person name="Varghese N."/>
            <person name="Submissions S."/>
        </authorList>
    </citation>
    <scope>NUCLEOTIDE SEQUENCE [LARGE SCALE GENOMIC DNA]</scope>
    <source>
        <strain evidence="2">DSM 13643</strain>
    </source>
</reference>
<dbReference type="Proteomes" id="UP000183967">
    <property type="component" value="Unassembled WGS sequence"/>
</dbReference>
<evidence type="ECO:0000313" key="2">
    <source>
        <dbReference type="Proteomes" id="UP000183967"/>
    </source>
</evidence>
<gene>
    <name evidence="1" type="ORF">SAMN02745135_02573</name>
</gene>
<name>A0A1M5WNR4_9FIRM</name>
<sequence>MLHLISNEDYRIGLNRVKSEMKNGPIERKAAGGTLVWLIK</sequence>
<dbReference type="RefSeq" id="WP_278294523.1">
    <property type="nucleotide sequence ID" value="NZ_FQXO01000127.1"/>
</dbReference>
<protein>
    <submittedName>
        <fullName evidence="1">Uncharacterized protein</fullName>
    </submittedName>
</protein>
<organism evidence="1 2">
    <name type="scientific">Caloranaerobacter azorensis DSM 13643</name>
    <dbReference type="NCBI Taxonomy" id="1121264"/>
    <lineage>
        <taxon>Bacteria</taxon>
        <taxon>Bacillati</taxon>
        <taxon>Bacillota</taxon>
        <taxon>Tissierellia</taxon>
        <taxon>Tissierellales</taxon>
        <taxon>Thermohalobacteraceae</taxon>
        <taxon>Caloranaerobacter</taxon>
    </lineage>
</organism>
<keyword evidence="2" id="KW-1185">Reference proteome</keyword>
<proteinExistence type="predicted"/>
<dbReference type="AlphaFoldDB" id="A0A1M5WNR4"/>
<evidence type="ECO:0000313" key="1">
    <source>
        <dbReference type="EMBL" id="SHH89149.1"/>
    </source>
</evidence>